<dbReference type="Gene3D" id="3.10.10.10">
    <property type="entry name" value="HIV Type 1 Reverse Transcriptase, subunit A, domain 1"/>
    <property type="match status" value="1"/>
</dbReference>
<dbReference type="Gene3D" id="2.40.70.10">
    <property type="entry name" value="Acid Proteases"/>
    <property type="match status" value="1"/>
</dbReference>
<evidence type="ECO:0000256" key="1">
    <source>
        <dbReference type="ARBA" id="ARBA00022801"/>
    </source>
</evidence>
<comment type="caution">
    <text evidence="8">The sequence shown here is derived from an EMBL/GenBank/DDBJ whole genome shotgun (WGS) entry which is preliminary data.</text>
</comment>
<dbReference type="GO" id="GO:0003723">
    <property type="term" value="F:RNA binding"/>
    <property type="evidence" value="ECO:0007669"/>
    <property type="project" value="UniProtKB-KW"/>
</dbReference>
<dbReference type="PANTHER" id="PTHR37984">
    <property type="entry name" value="PROTEIN CBG26694"/>
    <property type="match status" value="1"/>
</dbReference>
<dbReference type="Proteomes" id="UP000663852">
    <property type="component" value="Unassembled WGS sequence"/>
</dbReference>
<dbReference type="InterPro" id="IPR001878">
    <property type="entry name" value="Znf_CCHC"/>
</dbReference>
<dbReference type="CDD" id="cd01647">
    <property type="entry name" value="RT_LTR"/>
    <property type="match status" value="1"/>
</dbReference>
<dbReference type="InterPro" id="IPR000477">
    <property type="entry name" value="RT_dom"/>
</dbReference>
<reference evidence="8" key="1">
    <citation type="submission" date="2021-02" db="EMBL/GenBank/DDBJ databases">
        <authorList>
            <person name="Nowell W R."/>
        </authorList>
    </citation>
    <scope>NUCLEOTIDE SEQUENCE</scope>
</reference>
<gene>
    <name evidence="8" type="ORF">EDS130_LOCUS45397</name>
</gene>
<dbReference type="Pfam" id="PF17919">
    <property type="entry name" value="RT_RNaseH_2"/>
    <property type="match status" value="1"/>
</dbReference>
<dbReference type="SMART" id="SM00343">
    <property type="entry name" value="ZnF_C2HC"/>
    <property type="match status" value="2"/>
</dbReference>
<dbReference type="PROSITE" id="PS00141">
    <property type="entry name" value="ASP_PROTEASE"/>
    <property type="match status" value="1"/>
</dbReference>
<evidence type="ECO:0000256" key="2">
    <source>
        <dbReference type="ARBA" id="ARBA00022842"/>
    </source>
</evidence>
<evidence type="ECO:0000256" key="3">
    <source>
        <dbReference type="ARBA" id="ARBA00022884"/>
    </source>
</evidence>
<evidence type="ECO:0000256" key="5">
    <source>
        <dbReference type="SAM" id="MobiDB-lite"/>
    </source>
</evidence>
<organism evidence="8 9">
    <name type="scientific">Adineta ricciae</name>
    <name type="common">Rotifer</name>
    <dbReference type="NCBI Taxonomy" id="249248"/>
    <lineage>
        <taxon>Eukaryota</taxon>
        <taxon>Metazoa</taxon>
        <taxon>Spiralia</taxon>
        <taxon>Gnathifera</taxon>
        <taxon>Rotifera</taxon>
        <taxon>Eurotatoria</taxon>
        <taxon>Bdelloidea</taxon>
        <taxon>Adinetida</taxon>
        <taxon>Adinetidae</taxon>
        <taxon>Adineta</taxon>
    </lineage>
</organism>
<keyword evidence="1" id="KW-0378">Hydrolase</keyword>
<dbReference type="InterPro" id="IPR021109">
    <property type="entry name" value="Peptidase_aspartic_dom_sf"/>
</dbReference>
<dbReference type="SUPFAM" id="SSF56672">
    <property type="entry name" value="DNA/RNA polymerases"/>
    <property type="match status" value="1"/>
</dbReference>
<dbReference type="Pfam" id="PF00078">
    <property type="entry name" value="RVT_1"/>
    <property type="match status" value="1"/>
</dbReference>
<name>A0A815W9Q6_ADIRI</name>
<feature type="region of interest" description="Disordered" evidence="5">
    <location>
        <begin position="208"/>
        <end position="238"/>
    </location>
</feature>
<dbReference type="AlphaFoldDB" id="A0A815W9Q6"/>
<accession>A0A815W9Q6</accession>
<evidence type="ECO:0008006" key="10">
    <source>
        <dbReference type="Google" id="ProtNLM"/>
    </source>
</evidence>
<dbReference type="InterPro" id="IPR043128">
    <property type="entry name" value="Rev_trsase/Diguanyl_cyclase"/>
</dbReference>
<evidence type="ECO:0000313" key="8">
    <source>
        <dbReference type="EMBL" id="CAF1542104.1"/>
    </source>
</evidence>
<sequence length="791" mass="89909">MANQTAATARFSSIPAIHSFDPRNSTWQSYRDRINFYFKANKIVDDDDKKSLFLWSIGDATYGLLESLMAPSLLTDENVEYDNLIRKLDSHYDATRNIMTATYDFYSCHQKPGQPFSEWKAELCEKLRHCGFNASVLKNRPQDRALRDAYVMGVNNPKIRQALLKEEDPDLAATEKIIQLAERLEHDVRQFSSSNNSVLPTVAKVQQKKFTNQQPSSNGKSSSTTTSDSCQSCGSTTHSRSECKYRTYVCNFCKRTGHLEKVCLKKKNGKNMPKRNQSTHQLKRVSWNKSSSTPMTLSLSINDRDFVFDVDTGSDHTIVSSNDWKQLGSPKLRTSSLKLECYSGKQLDIQGECDVQVEYQQHKFNLTMVVIKRTGSPLLGLHWISTMKLDLNSLVHGRSGSSQNVKKIYSQVKLKVILDKYKQVFNKDLGHCTKVLAHIQLVPDAVPKFYKARPLPFAYLDGVKEEIQRQVSNGILERIDTSQWAAPIVPIRKPSGKIRICGDYKMTVNSQMLIDQHPIPNIDELLTRLNNGEKFTKLDLTDAYLQVELDDNSKQLVVINTPLGLFRYNRMPFGIANAPAIFQRIMDQVLSGIPNTIAYLDDILITGKNEDEHFKTLEMVLEKLVDFGLCCNMDKCSFFEDEVVYLGYIINSNGKQPDPSRVTTIQNLPVPKDVKQVEAFIGKINYYGKFIQNFSNLCSPLNRLRQKDVKWNWDASCQKAFDVLKKQLSEATLLVHFDQHLPLILATDASNYGIGAVLMHRYSDGSEKPIAHASKTLNSAERSYSQIEKEY</sequence>
<dbReference type="PROSITE" id="PS50175">
    <property type="entry name" value="ASP_PROT_RETROV"/>
    <property type="match status" value="1"/>
</dbReference>
<protein>
    <recommendedName>
        <fullName evidence="10">Reverse transcriptase domain-containing protein</fullName>
    </recommendedName>
</protein>
<dbReference type="OrthoDB" id="775972at2759"/>
<dbReference type="SUPFAM" id="SSF50630">
    <property type="entry name" value="Acid proteases"/>
    <property type="match status" value="1"/>
</dbReference>
<evidence type="ECO:0000313" key="9">
    <source>
        <dbReference type="Proteomes" id="UP000663852"/>
    </source>
</evidence>
<dbReference type="GO" id="GO:0008270">
    <property type="term" value="F:zinc ion binding"/>
    <property type="evidence" value="ECO:0007669"/>
    <property type="project" value="InterPro"/>
</dbReference>
<evidence type="ECO:0000256" key="4">
    <source>
        <dbReference type="ARBA" id="ARBA00022908"/>
    </source>
</evidence>
<evidence type="ECO:0000259" key="6">
    <source>
        <dbReference type="PROSITE" id="PS50175"/>
    </source>
</evidence>
<dbReference type="InterPro" id="IPR043502">
    <property type="entry name" value="DNA/RNA_pol_sf"/>
</dbReference>
<dbReference type="PANTHER" id="PTHR37984:SF13">
    <property type="entry name" value="RIBONUCLEASE H"/>
    <property type="match status" value="1"/>
</dbReference>
<dbReference type="InterPro" id="IPR050951">
    <property type="entry name" value="Retrovirus_Pol_polyprotein"/>
</dbReference>
<dbReference type="GO" id="GO:0015074">
    <property type="term" value="P:DNA integration"/>
    <property type="evidence" value="ECO:0007669"/>
    <property type="project" value="UniProtKB-KW"/>
</dbReference>
<proteinExistence type="predicted"/>
<dbReference type="FunFam" id="3.30.70.270:FF:000020">
    <property type="entry name" value="Transposon Tf2-6 polyprotein-like Protein"/>
    <property type="match status" value="1"/>
</dbReference>
<dbReference type="PROSITE" id="PS50878">
    <property type="entry name" value="RT_POL"/>
    <property type="match status" value="1"/>
</dbReference>
<dbReference type="InterPro" id="IPR041577">
    <property type="entry name" value="RT_RNaseH_2"/>
</dbReference>
<dbReference type="InterPro" id="IPR001995">
    <property type="entry name" value="Peptidase_A2_cat"/>
</dbReference>
<dbReference type="EMBL" id="CAJNOJ010001091">
    <property type="protein sequence ID" value="CAF1542104.1"/>
    <property type="molecule type" value="Genomic_DNA"/>
</dbReference>
<feature type="compositionally biased region" description="Low complexity" evidence="5">
    <location>
        <begin position="216"/>
        <end position="237"/>
    </location>
</feature>
<dbReference type="Gene3D" id="3.30.70.270">
    <property type="match status" value="2"/>
</dbReference>
<dbReference type="GO" id="GO:0004190">
    <property type="term" value="F:aspartic-type endopeptidase activity"/>
    <property type="evidence" value="ECO:0007669"/>
    <property type="project" value="InterPro"/>
</dbReference>
<evidence type="ECO:0000259" key="7">
    <source>
        <dbReference type="PROSITE" id="PS50878"/>
    </source>
</evidence>
<dbReference type="InterPro" id="IPR001969">
    <property type="entry name" value="Aspartic_peptidase_AS"/>
</dbReference>
<dbReference type="Gene3D" id="4.10.60.10">
    <property type="entry name" value="Zinc finger, CCHC-type"/>
    <property type="match status" value="1"/>
</dbReference>
<dbReference type="GO" id="GO:0006508">
    <property type="term" value="P:proteolysis"/>
    <property type="evidence" value="ECO:0007669"/>
    <property type="project" value="InterPro"/>
</dbReference>
<keyword evidence="3" id="KW-0694">RNA-binding</keyword>
<keyword evidence="2" id="KW-0460">Magnesium</keyword>
<keyword evidence="4" id="KW-0229">DNA integration</keyword>
<feature type="domain" description="Reverse transcriptase" evidence="7">
    <location>
        <begin position="472"/>
        <end position="650"/>
    </location>
</feature>
<feature type="domain" description="Peptidase A2" evidence="6">
    <location>
        <begin position="306"/>
        <end position="351"/>
    </location>
</feature>